<name>A0ACD0NVP4_9BASI</name>
<reference evidence="1 2" key="1">
    <citation type="journal article" date="2018" name="Mol. Biol. Evol.">
        <title>Broad Genomic Sampling Reveals a Smut Pathogenic Ancestry of the Fungal Clade Ustilaginomycotina.</title>
        <authorList>
            <person name="Kijpornyongpan T."/>
            <person name="Mondo S.J."/>
            <person name="Barry K."/>
            <person name="Sandor L."/>
            <person name="Lee J."/>
            <person name="Lipzen A."/>
            <person name="Pangilinan J."/>
            <person name="LaButti K."/>
            <person name="Hainaut M."/>
            <person name="Henrissat B."/>
            <person name="Grigoriev I.V."/>
            <person name="Spatafora J.W."/>
            <person name="Aime M.C."/>
        </authorList>
    </citation>
    <scope>NUCLEOTIDE SEQUENCE [LARGE SCALE GENOMIC DNA]</scope>
    <source>
        <strain evidence="1 2">SA 807</strain>
    </source>
</reference>
<sequence length="692" mass="78392">MPTKKANFIDKRQLGREDEDDVDDEEEDVDWEATYQKDMVLFAIDAGKTMHRINPSSGTSNLYHALRAAKNLMEKKLISSPHDHVGIVLFNTEDTSFKSIKPGDHYSRSTELLPIRQVNVPDTFEVNSILKQNEADPGYLETLFAPSSKQMRIDHALANAGAAMSGSANAGSKRIFFITDNDDPHAESPESLSAKIVKGCMGAMTEFKRLGMKVESFFISSDEHKFRINKFYAEVFGTYDDDDDDRDDDDDDYSGLKVPKGFKSASSELQGQEARRHLWDSAVRFEELEKDVSTRETPKRVIFSIRFELGATINSSEKEKEEERLPTARGRGKKWYIGVKGYSLISRAKKGLPVKVVEDEEDGEFHEVLAHQYFTDANTEQRLPKRDVVSAFQFGSIPNLRSQVTFTAEETRKIKSLGMLPGLRLLGFKDRSELKFQDNVKHSYFIYPSDTELRGSKRVFAALLNSMVRKSKIGLGLFMPRQNVTPVFVAIMPQAEELVDGQQLQPPGMHLITLPFADDIREVPEKCQFTETATAEEVDAAKAIIERYQKKHPFNPDHYHNPALNHHYAVLKAVAFQEPLPERIEDNTIPKYDEIKKRTGHLIQAFHEVVARDERSRQVSVKTSSAVRKPTFTSDEQILSLYSAGKLGSFTLDELKAACDFYRLDKKGKKADLVERVSNHVAKALEMEMETA</sequence>
<dbReference type="Proteomes" id="UP000245626">
    <property type="component" value="Unassembled WGS sequence"/>
</dbReference>
<keyword evidence="2" id="KW-1185">Reference proteome</keyword>
<gene>
    <name evidence="1" type="ORF">IE53DRAFT_380215</name>
</gene>
<accession>A0ACD0NVP4</accession>
<evidence type="ECO:0000313" key="2">
    <source>
        <dbReference type="Proteomes" id="UP000245626"/>
    </source>
</evidence>
<keyword evidence="1" id="KW-0238">DNA-binding</keyword>
<organism evidence="1 2">
    <name type="scientific">Violaceomyces palustris</name>
    <dbReference type="NCBI Taxonomy" id="1673888"/>
    <lineage>
        <taxon>Eukaryota</taxon>
        <taxon>Fungi</taxon>
        <taxon>Dikarya</taxon>
        <taxon>Basidiomycota</taxon>
        <taxon>Ustilaginomycotina</taxon>
        <taxon>Ustilaginomycetes</taxon>
        <taxon>Violaceomycetales</taxon>
        <taxon>Violaceomycetaceae</taxon>
        <taxon>Violaceomyces</taxon>
    </lineage>
</organism>
<evidence type="ECO:0000313" key="1">
    <source>
        <dbReference type="EMBL" id="PWN49880.1"/>
    </source>
</evidence>
<proteinExistence type="predicted"/>
<dbReference type="EMBL" id="KZ819996">
    <property type="protein sequence ID" value="PWN49880.1"/>
    <property type="molecule type" value="Genomic_DNA"/>
</dbReference>
<protein>
    <submittedName>
        <fullName evidence="1">Ku DNA-binding complex, Ku70 subunit</fullName>
    </submittedName>
</protein>